<evidence type="ECO:0000313" key="4">
    <source>
        <dbReference type="EMBL" id="GJT02357.1"/>
    </source>
</evidence>
<gene>
    <name evidence="4" type="ORF">Tco_0823526</name>
</gene>
<dbReference type="SUPFAM" id="SSF57756">
    <property type="entry name" value="Retrovirus zinc finger-like domains"/>
    <property type="match status" value="1"/>
</dbReference>
<proteinExistence type="predicted"/>
<organism evidence="4 5">
    <name type="scientific">Tanacetum coccineum</name>
    <dbReference type="NCBI Taxonomy" id="301880"/>
    <lineage>
        <taxon>Eukaryota</taxon>
        <taxon>Viridiplantae</taxon>
        <taxon>Streptophyta</taxon>
        <taxon>Embryophyta</taxon>
        <taxon>Tracheophyta</taxon>
        <taxon>Spermatophyta</taxon>
        <taxon>Magnoliopsida</taxon>
        <taxon>eudicotyledons</taxon>
        <taxon>Gunneridae</taxon>
        <taxon>Pentapetalae</taxon>
        <taxon>asterids</taxon>
        <taxon>campanulids</taxon>
        <taxon>Asterales</taxon>
        <taxon>Asteraceae</taxon>
        <taxon>Asteroideae</taxon>
        <taxon>Anthemideae</taxon>
        <taxon>Anthemidinae</taxon>
        <taxon>Tanacetum</taxon>
    </lineage>
</organism>
<reference evidence="4" key="2">
    <citation type="submission" date="2022-01" db="EMBL/GenBank/DDBJ databases">
        <authorList>
            <person name="Yamashiro T."/>
            <person name="Shiraishi A."/>
            <person name="Satake H."/>
            <person name="Nakayama K."/>
        </authorList>
    </citation>
    <scope>NUCLEOTIDE SEQUENCE</scope>
</reference>
<dbReference type="Proteomes" id="UP001151760">
    <property type="component" value="Unassembled WGS sequence"/>
</dbReference>
<evidence type="ECO:0000313" key="5">
    <source>
        <dbReference type="Proteomes" id="UP001151760"/>
    </source>
</evidence>
<name>A0ABQ5AKR9_9ASTR</name>
<keyword evidence="5" id="KW-1185">Reference proteome</keyword>
<dbReference type="InterPro" id="IPR001878">
    <property type="entry name" value="Znf_CCHC"/>
</dbReference>
<dbReference type="InterPro" id="IPR036875">
    <property type="entry name" value="Znf_CCHC_sf"/>
</dbReference>
<feature type="domain" description="CCHC-type" evidence="3">
    <location>
        <begin position="159"/>
        <end position="176"/>
    </location>
</feature>
<keyword evidence="1" id="KW-0862">Zinc</keyword>
<evidence type="ECO:0000256" key="2">
    <source>
        <dbReference type="SAM" id="MobiDB-lite"/>
    </source>
</evidence>
<feature type="region of interest" description="Disordered" evidence="2">
    <location>
        <begin position="88"/>
        <end position="115"/>
    </location>
</feature>
<comment type="caution">
    <text evidence="4">The sequence shown here is derived from an EMBL/GenBank/DDBJ whole genome shotgun (WGS) entry which is preliminary data.</text>
</comment>
<keyword evidence="1" id="KW-0863">Zinc-finger</keyword>
<dbReference type="PROSITE" id="PS50158">
    <property type="entry name" value="ZF_CCHC"/>
    <property type="match status" value="1"/>
</dbReference>
<protein>
    <submittedName>
        <fullName evidence="4">Copia protein</fullName>
    </submittedName>
</protein>
<dbReference type="EMBL" id="BQNB010012343">
    <property type="protein sequence ID" value="GJT02357.1"/>
    <property type="molecule type" value="Genomic_DNA"/>
</dbReference>
<keyword evidence="1" id="KW-0479">Metal-binding</keyword>
<dbReference type="Gene3D" id="4.10.60.10">
    <property type="entry name" value="Zinc finger, CCHC-type"/>
    <property type="match status" value="1"/>
</dbReference>
<reference evidence="4" key="1">
    <citation type="journal article" date="2022" name="Int. J. Mol. Sci.">
        <title>Draft Genome of Tanacetum Coccineum: Genomic Comparison of Closely Related Tanacetum-Family Plants.</title>
        <authorList>
            <person name="Yamashiro T."/>
            <person name="Shiraishi A."/>
            <person name="Nakayama K."/>
            <person name="Satake H."/>
        </authorList>
    </citation>
    <scope>NUCLEOTIDE SEQUENCE</scope>
</reference>
<evidence type="ECO:0000259" key="3">
    <source>
        <dbReference type="PROSITE" id="PS50158"/>
    </source>
</evidence>
<evidence type="ECO:0000256" key="1">
    <source>
        <dbReference type="PROSITE-ProRule" id="PRU00047"/>
    </source>
</evidence>
<accession>A0ABQ5AKR9</accession>
<sequence length="225" mass="23581">MVGAGKNGAGGARVPCSWLHRACVVVRPDSEGCNGSGDAGGVGRGLGGSGVGGGGGGGWLGVAVSAWVEGKTVGRGSGKEGWWGLGVVGGGSGGGEGGEKGSELDEIGSSSDSEDQEYAMAVKEFKKFFKRRGRFARQPRGDRKTFQRSRNDSYDKSERKCFRCGDPNHFIGECSKPQGNRSKSILWRSMERTMERRSGKAKDEACLVASSAFDVICVGVNFGTR</sequence>